<keyword evidence="7" id="KW-0472">Membrane</keyword>
<dbReference type="InterPro" id="IPR051310">
    <property type="entry name" value="MCP_chemotaxis"/>
</dbReference>
<name>A0AAU9BRZ0_9ENTR</name>
<gene>
    <name evidence="10" type="primary">cheM_2</name>
    <name evidence="10" type="ORF">OIPHN260_33660</name>
</gene>
<dbReference type="InterPro" id="IPR003660">
    <property type="entry name" value="HAMP_dom"/>
</dbReference>
<evidence type="ECO:0000256" key="1">
    <source>
        <dbReference type="ARBA" id="ARBA00004429"/>
    </source>
</evidence>
<keyword evidence="7" id="KW-0812">Transmembrane</keyword>
<evidence type="ECO:0000256" key="3">
    <source>
        <dbReference type="ARBA" id="ARBA00023224"/>
    </source>
</evidence>
<feature type="coiled-coil region" evidence="6">
    <location>
        <begin position="274"/>
        <end position="301"/>
    </location>
</feature>
<dbReference type="PROSITE" id="PS50885">
    <property type="entry name" value="HAMP"/>
    <property type="match status" value="1"/>
</dbReference>
<dbReference type="PANTHER" id="PTHR43531">
    <property type="entry name" value="PROTEIN ICFG"/>
    <property type="match status" value="1"/>
</dbReference>
<protein>
    <submittedName>
        <fullName evidence="10">Methyl-accepting chemotaxis protein</fullName>
    </submittedName>
</protein>
<dbReference type="Gene3D" id="1.10.287.950">
    <property type="entry name" value="Methyl-accepting chemotaxis protein"/>
    <property type="match status" value="1"/>
</dbReference>
<keyword evidence="3 5" id="KW-0807">Transducer</keyword>
<proteinExistence type="inferred from homology"/>
<evidence type="ECO:0000313" key="10">
    <source>
        <dbReference type="EMBL" id="BCL43864.1"/>
    </source>
</evidence>
<dbReference type="FunFam" id="1.10.287.950:FF:000001">
    <property type="entry name" value="Methyl-accepting chemotaxis sensory transducer"/>
    <property type="match status" value="1"/>
</dbReference>
<dbReference type="AlphaFoldDB" id="A0AAU9BRZ0"/>
<feature type="domain" description="HAMP" evidence="9">
    <location>
        <begin position="187"/>
        <end position="240"/>
    </location>
</feature>
<dbReference type="SUPFAM" id="SSF58104">
    <property type="entry name" value="Methyl-accepting chemotaxis protein (MCP) signaling domain"/>
    <property type="match status" value="1"/>
</dbReference>
<dbReference type="Proteomes" id="UP000595858">
    <property type="component" value="Chromosome"/>
</dbReference>
<sequence length="495" mass="53048">MGIFRDLSVARKLSLGFGALLVFIVGLFLVNQYNYAMIKGSMARTATVNELYDINLAIIDAGKEFLADNDAAAYQKKYKELQDSITAMQNTVSPEDLGEGQQLWEKVVLQQQKYFSAHDEAVSKGGSAASLNGLSDQLKPMMDDINVVLNDEMERLAASLVRDNIIFSIVALLAIIAGIGIMIIITRSITRPLDEAMKGIEAAGNGDMTTAFRERYPEDETGRLLSGLKATSINISRMLSQVRDSSSSVSTASSQIAAGNQDLSSRTEEQASALVETASALEQLTATIENTAENARQAQTLVQEGGSIVKRNTEMMQATTRQMEGIHQSSQRMADIINVIESIAFQTNILALNAAVEAARAGESGRGFAVVAAEVRSLAKKSATAAKDIKGLIDESVEQAQSGRDLIDRAGEVMQEMSVNAGQIAQIIVEIAQAATEQSGGVRQINQAIGQIDTSTQQNAALVEQSASAARAMSEQADTLSSLVNAFRLRDGQEP</sequence>
<dbReference type="EMBL" id="AP023447">
    <property type="protein sequence ID" value="BCL43864.1"/>
    <property type="molecule type" value="Genomic_DNA"/>
</dbReference>
<evidence type="ECO:0000259" key="9">
    <source>
        <dbReference type="PROSITE" id="PS50885"/>
    </source>
</evidence>
<keyword evidence="2" id="KW-0145">Chemotaxis</keyword>
<comment type="subcellular location">
    <subcellularLocation>
        <location evidence="1">Cell inner membrane</location>
        <topology evidence="1">Multi-pass membrane protein</topology>
    </subcellularLocation>
</comment>
<evidence type="ECO:0000256" key="4">
    <source>
        <dbReference type="ARBA" id="ARBA00029447"/>
    </source>
</evidence>
<comment type="similarity">
    <text evidence="4">Belongs to the methyl-accepting chemotaxis (MCP) protein family.</text>
</comment>
<evidence type="ECO:0000256" key="5">
    <source>
        <dbReference type="PROSITE-ProRule" id="PRU00284"/>
    </source>
</evidence>
<evidence type="ECO:0000256" key="6">
    <source>
        <dbReference type="SAM" id="Coils"/>
    </source>
</evidence>
<organism evidence="10 11">
    <name type="scientific">Enterobacter roggenkampii</name>
    <dbReference type="NCBI Taxonomy" id="1812935"/>
    <lineage>
        <taxon>Bacteria</taxon>
        <taxon>Pseudomonadati</taxon>
        <taxon>Pseudomonadota</taxon>
        <taxon>Gammaproteobacteria</taxon>
        <taxon>Enterobacterales</taxon>
        <taxon>Enterobacteriaceae</taxon>
        <taxon>Enterobacter</taxon>
        <taxon>Enterobacter cloacae complex</taxon>
    </lineage>
</organism>
<dbReference type="GO" id="GO:0005886">
    <property type="term" value="C:plasma membrane"/>
    <property type="evidence" value="ECO:0007669"/>
    <property type="project" value="UniProtKB-SubCell"/>
</dbReference>
<evidence type="ECO:0000259" key="8">
    <source>
        <dbReference type="PROSITE" id="PS50111"/>
    </source>
</evidence>
<dbReference type="GO" id="GO:0006935">
    <property type="term" value="P:chemotaxis"/>
    <property type="evidence" value="ECO:0007669"/>
    <property type="project" value="UniProtKB-KW"/>
</dbReference>
<dbReference type="SMART" id="SM00283">
    <property type="entry name" value="MA"/>
    <property type="match status" value="1"/>
</dbReference>
<dbReference type="Pfam" id="PF00015">
    <property type="entry name" value="MCPsignal"/>
    <property type="match status" value="1"/>
</dbReference>
<feature type="transmembrane region" description="Helical" evidence="7">
    <location>
        <begin position="15"/>
        <end position="35"/>
    </location>
</feature>
<dbReference type="PANTHER" id="PTHR43531:SF5">
    <property type="entry name" value="METHYL-ACCEPTING CHEMOTAXIS PROTEIN III"/>
    <property type="match status" value="1"/>
</dbReference>
<evidence type="ECO:0000313" key="11">
    <source>
        <dbReference type="Proteomes" id="UP000595858"/>
    </source>
</evidence>
<dbReference type="GO" id="GO:0007165">
    <property type="term" value="P:signal transduction"/>
    <property type="evidence" value="ECO:0007669"/>
    <property type="project" value="UniProtKB-KW"/>
</dbReference>
<evidence type="ECO:0000256" key="7">
    <source>
        <dbReference type="SAM" id="Phobius"/>
    </source>
</evidence>
<feature type="transmembrane region" description="Helical" evidence="7">
    <location>
        <begin position="165"/>
        <end position="185"/>
    </location>
</feature>
<reference evidence="10" key="1">
    <citation type="journal article" date="2020" name="J Glob Antimicrob Resist">
        <title>Genomic characterization of clinical Enterobacter roggenkampii co-harboring blaIMP-1- and blaGES-5-encoding IncP6 and mcr-9-encoding IncHI2 plasmids isolated in Japan.</title>
        <authorList>
            <person name="Umeda K."/>
            <person name="Nakamura H."/>
            <person name="Fukuda A."/>
            <person name="Matsumoto Y."/>
            <person name="Motooka D."/>
            <person name="Nakamura S."/>
            <person name="Yasui Y."/>
            <person name="Yoshida H."/>
            <person name="Kawahara R."/>
        </authorList>
    </citation>
    <scope>NUCLEOTIDE SEQUENCE</scope>
    <source>
        <strain evidence="10">OIPH-N260</strain>
    </source>
</reference>
<dbReference type="RefSeq" id="WP_062857183.1">
    <property type="nucleotide sequence ID" value="NZ_AP023447.1"/>
</dbReference>
<dbReference type="InterPro" id="IPR004089">
    <property type="entry name" value="MCPsignal_dom"/>
</dbReference>
<evidence type="ECO:0000256" key="2">
    <source>
        <dbReference type="ARBA" id="ARBA00022500"/>
    </source>
</evidence>
<dbReference type="CDD" id="cd11386">
    <property type="entry name" value="MCP_signal"/>
    <property type="match status" value="1"/>
</dbReference>
<accession>A0AAU9BRZ0</accession>
<keyword evidence="7" id="KW-1133">Transmembrane helix</keyword>
<feature type="domain" description="Methyl-accepting transducer" evidence="8">
    <location>
        <begin position="245"/>
        <end position="474"/>
    </location>
</feature>
<dbReference type="PROSITE" id="PS50111">
    <property type="entry name" value="CHEMOTAXIS_TRANSDUC_2"/>
    <property type="match status" value="1"/>
</dbReference>
<dbReference type="GO" id="GO:0004888">
    <property type="term" value="F:transmembrane signaling receptor activity"/>
    <property type="evidence" value="ECO:0007669"/>
    <property type="project" value="TreeGrafter"/>
</dbReference>
<keyword evidence="6" id="KW-0175">Coiled coil</keyword>